<organism evidence="4 5">
    <name type="scientific">Pichia sorbitophila (strain ATCC MYA-4447 / BCRC 22081 / CBS 7064 / NBRC 10061 / NRRL Y-12695)</name>
    <name type="common">Hybrid yeast</name>
    <dbReference type="NCBI Taxonomy" id="559304"/>
    <lineage>
        <taxon>Eukaryota</taxon>
        <taxon>Fungi</taxon>
        <taxon>Dikarya</taxon>
        <taxon>Ascomycota</taxon>
        <taxon>Saccharomycotina</taxon>
        <taxon>Pichiomycetes</taxon>
        <taxon>Debaryomycetaceae</taxon>
        <taxon>Millerozyma</taxon>
    </lineage>
</organism>
<dbReference type="Pfam" id="PF18482">
    <property type="entry name" value="Pih1_fungal_CS"/>
    <property type="match status" value="1"/>
</dbReference>
<proteinExistence type="inferred from homology"/>
<dbReference type="OrthoDB" id="5135119at2759"/>
<evidence type="ECO:0000313" key="4">
    <source>
        <dbReference type="EMBL" id="CCE87213.1"/>
    </source>
</evidence>
<dbReference type="AlphaFoldDB" id="G8XZV4"/>
<accession>G8XZV4</accession>
<keyword evidence="5" id="KW-1185">Reference proteome</keyword>
<dbReference type="FunCoup" id="G8XZV4">
    <property type="interactions" value="119"/>
</dbReference>
<dbReference type="EMBL" id="FO082046">
    <property type="protein sequence ID" value="CCE87213.1"/>
    <property type="molecule type" value="Genomic_DNA"/>
</dbReference>
<dbReference type="HOGENOM" id="CLU_072113_0_0_1"/>
<dbReference type="OMA" id="EWCLESC"/>
<protein>
    <submittedName>
        <fullName evidence="4">Piso0_005756 protein</fullName>
    </submittedName>
</protein>
<dbReference type="InParanoid" id="G8XZV4"/>
<dbReference type="GO" id="GO:0097255">
    <property type="term" value="C:R2TP complex"/>
    <property type="evidence" value="ECO:0007669"/>
    <property type="project" value="TreeGrafter"/>
</dbReference>
<dbReference type="InterPro" id="IPR041441">
    <property type="entry name" value="Pih1_CS_Ascomycota"/>
</dbReference>
<sequence>MESTDSKNDTITLHPTGGFVIKSRIESATDLGKYSLGTKVFINVCHDQAVPRPPIDFEPAVVFPLIINNAWEIPMIVSTEKQSTDKKGIPSFVYDCCINTTCFQWCQINGELRSILIEWCLESIELMYELSLSREYSTPKMLQKGELSETEVLASEINGSGLKKKLQDLHNNETLGLIEEINWQKEQDEEEKNLPDLMNIQNAASESDAQKEAKPLIEEVEDISVARTTKKQPRDRIAKPIQPAQNPTAQKIDYTVTMSKVPSPYKLLIKVEVRNVASSKSFDVNFCSKSKALRIINLDKLLYFNDSKDETRKNTLEIPIPFDYSGDGGDLQCFYVRPEKTFYFYL</sequence>
<evidence type="ECO:0000259" key="3">
    <source>
        <dbReference type="Pfam" id="PF18482"/>
    </source>
</evidence>
<dbReference type="Proteomes" id="UP000005222">
    <property type="component" value="Chromosome N"/>
</dbReference>
<feature type="domain" description="PIH1 N-terminal" evidence="2">
    <location>
        <begin position="5"/>
        <end position="152"/>
    </location>
</feature>
<dbReference type="Pfam" id="PF08190">
    <property type="entry name" value="PIH1"/>
    <property type="match status" value="1"/>
</dbReference>
<gene>
    <name evidence="4" type="primary">Piso0_005756</name>
    <name evidence="4" type="ORF">GNLVRS01_PISO0N21903g</name>
</gene>
<dbReference type="PANTHER" id="PTHR22997:SF0">
    <property type="entry name" value="PIH1 DOMAIN-CONTAINING PROTEIN 1"/>
    <property type="match status" value="1"/>
</dbReference>
<evidence type="ECO:0000259" key="2">
    <source>
        <dbReference type="Pfam" id="PF08190"/>
    </source>
</evidence>
<dbReference type="GO" id="GO:0000492">
    <property type="term" value="P:box C/D snoRNP assembly"/>
    <property type="evidence" value="ECO:0007669"/>
    <property type="project" value="TreeGrafter"/>
</dbReference>
<dbReference type="GO" id="GO:0006364">
    <property type="term" value="P:rRNA processing"/>
    <property type="evidence" value="ECO:0007669"/>
    <property type="project" value="TreeGrafter"/>
</dbReference>
<comment type="similarity">
    <text evidence="1">Belongs to the PIH1 family.</text>
</comment>
<evidence type="ECO:0000313" key="5">
    <source>
        <dbReference type="Proteomes" id="UP000005222"/>
    </source>
</evidence>
<dbReference type="STRING" id="559304.G8XZV4"/>
<dbReference type="PANTHER" id="PTHR22997">
    <property type="entry name" value="PIH1 DOMAIN-CONTAINING PROTEIN 1"/>
    <property type="match status" value="1"/>
</dbReference>
<dbReference type="eggNOG" id="KOG4356">
    <property type="taxonomic scope" value="Eukaryota"/>
</dbReference>
<dbReference type="GO" id="GO:0005737">
    <property type="term" value="C:cytoplasm"/>
    <property type="evidence" value="ECO:0007669"/>
    <property type="project" value="TreeGrafter"/>
</dbReference>
<reference evidence="4 5" key="1">
    <citation type="journal article" date="2012" name="G3 (Bethesda)">
        <title>Pichia sorbitophila, an interspecies yeast hybrid reveals early steps of genome resolution following polyploidization.</title>
        <authorList>
            <person name="Leh Louis V."/>
            <person name="Despons L."/>
            <person name="Friedrich A."/>
            <person name="Martin T."/>
            <person name="Durrens P."/>
            <person name="Casaregola S."/>
            <person name="Neuveglise C."/>
            <person name="Fairhead C."/>
            <person name="Marck C."/>
            <person name="Cruz J.A."/>
            <person name="Straub M.L."/>
            <person name="Kugler V."/>
            <person name="Sacerdot C."/>
            <person name="Uzunov Z."/>
            <person name="Thierry A."/>
            <person name="Weiss S."/>
            <person name="Bleykasten C."/>
            <person name="De Montigny J."/>
            <person name="Jacques N."/>
            <person name="Jung P."/>
            <person name="Lemaire M."/>
            <person name="Mallet S."/>
            <person name="Morel G."/>
            <person name="Richard G.F."/>
            <person name="Sarkar A."/>
            <person name="Savel G."/>
            <person name="Schacherer J."/>
            <person name="Seret M.L."/>
            <person name="Talla E."/>
            <person name="Samson G."/>
            <person name="Jubin C."/>
            <person name="Poulain J."/>
            <person name="Vacherie B."/>
            <person name="Barbe V."/>
            <person name="Pelletier E."/>
            <person name="Sherman D.J."/>
            <person name="Westhof E."/>
            <person name="Weissenbach J."/>
            <person name="Baret P.V."/>
            <person name="Wincker P."/>
            <person name="Gaillardin C."/>
            <person name="Dujon B."/>
            <person name="Souciet J.L."/>
        </authorList>
    </citation>
    <scope>NUCLEOTIDE SEQUENCE [LARGE SCALE GENOMIC DNA]</scope>
    <source>
        <strain evidence="5">ATCC MYA-4447 / BCRC 22081 / CBS 7064 / NBRC 10061 / NRRL Y-12695</strain>
    </source>
</reference>
<feature type="domain" description="Pih1 Ascomycota CS" evidence="3">
    <location>
        <begin position="251"/>
        <end position="346"/>
    </location>
</feature>
<dbReference type="InterPro" id="IPR050734">
    <property type="entry name" value="PIH1/Kintoun_subfamily"/>
</dbReference>
<dbReference type="InterPro" id="IPR012981">
    <property type="entry name" value="PIH1_N"/>
</dbReference>
<name>G8XZV4_PICSO</name>
<dbReference type="GO" id="GO:1990904">
    <property type="term" value="C:ribonucleoprotein complex"/>
    <property type="evidence" value="ECO:0007669"/>
    <property type="project" value="TreeGrafter"/>
</dbReference>
<evidence type="ECO:0000256" key="1">
    <source>
        <dbReference type="ARBA" id="ARBA00008511"/>
    </source>
</evidence>